<dbReference type="InterPro" id="IPR016685">
    <property type="entry name" value="Silence_cplx_Nase-comp_TudorSN"/>
</dbReference>
<feature type="domain" description="Tudor" evidence="7">
    <location>
        <begin position="732"/>
        <end position="791"/>
    </location>
</feature>
<feature type="compositionally biased region" description="Acidic residues" evidence="6">
    <location>
        <begin position="656"/>
        <end position="665"/>
    </location>
</feature>
<feature type="domain" description="TNase-like" evidence="8">
    <location>
        <begin position="5"/>
        <end position="149"/>
    </location>
</feature>
<comment type="caution">
    <text evidence="9">The sequence shown here is derived from an EMBL/GenBank/DDBJ whole genome shotgun (WGS) entry which is preliminary data.</text>
</comment>
<evidence type="ECO:0000256" key="1">
    <source>
        <dbReference type="ARBA" id="ARBA00004496"/>
    </source>
</evidence>
<dbReference type="PROSITE" id="PS50304">
    <property type="entry name" value="TUDOR"/>
    <property type="match status" value="1"/>
</dbReference>
<protein>
    <recommendedName>
        <fullName evidence="2">Staphylococcal nuclease domain-containing protein 1</fullName>
    </recommendedName>
</protein>
<evidence type="ECO:0000313" key="10">
    <source>
        <dbReference type="Proteomes" id="UP001142055"/>
    </source>
</evidence>
<evidence type="ECO:0000259" key="8">
    <source>
        <dbReference type="PROSITE" id="PS50830"/>
    </source>
</evidence>
<dbReference type="Gene3D" id="2.30.30.140">
    <property type="match status" value="1"/>
</dbReference>
<dbReference type="InterPro" id="IPR016071">
    <property type="entry name" value="Staphylococal_nuclease_OB-fold"/>
</dbReference>
<dbReference type="SMART" id="SM00333">
    <property type="entry name" value="TUDOR"/>
    <property type="match status" value="1"/>
</dbReference>
<dbReference type="GO" id="GO:0006402">
    <property type="term" value="P:mRNA catabolic process"/>
    <property type="evidence" value="ECO:0007669"/>
    <property type="project" value="UniProtKB-UniRule"/>
</dbReference>
<evidence type="ECO:0000256" key="5">
    <source>
        <dbReference type="PIRNR" id="PIRNR017179"/>
    </source>
</evidence>
<evidence type="ECO:0000256" key="3">
    <source>
        <dbReference type="ARBA" id="ARBA00022490"/>
    </source>
</evidence>
<sequence length="918" mass="102815">MATSPLQRGIVKSVQSGDSIIVRGQPKGGPPPEKQINLAYVIAPKISRKMPDGTYTTDEAFAWEAREFLRKKLVGKEVAFRVEYKLPFGGSQRECAIVMCNNENINESIVSEGFVEVVKRAQNKDNADVIRLTELEEIARSANRGKWSGTGSATRRTLLQEIENGQSLIGKTYGAIVEHVRDGSTLRVGLFLNGSDGTDVQYQMTTLQLSGVRCPQTSEPFGEEARFFVETRLLQRDVQIRLEQFNTSGLNNSFTGTVTFLERDIAEYLLKEGYAKVVDWTLGLTIDPKKLRTLEREAKSKKLRLWKDFKDVPLNGGGTKTGGGGANFEAKVLEIGNADALVVQNVETKEVKKIFLASIRAPRLEQLKNENGEVIPTPAPTPGEKKQFRPLYDIPFMFEAREFLRKKLIGKQVKVHVDYIQPKNDSFPEKICCTVTIDGQNIAEQLIIKGLVTVVKYRMDDDQRASDYDSFLSAELKAQKMGKGLYSNKADAGLVRIVDLSTDLTKSKSFAPFLTRSTGLRKEAVVEYVFPSSTKVKLYIPKENCLINLVLGGVNTPKPGDPIAAESVMFAKYRVFQRDVHVEIESQDKVGNYIGSVYFDKTHNLAVELVRHGFLAVREYSSKQDLIQAETDAKNARKGIWKDWQPEVENTNNSTEIEDGGDAETVDGSSSSTAGSTAIDDLASRKKVVVTNLSTTFTSFHAQEVADGSKIEDLLTRLREEAANNPPLGGYHPKKGDLAMARFSEDGQWYRVKIDKTMNPNETQVLYIDYGNREVLKNKDIAPLPLGFSSQPPGAREYQFAFVFPDTDQDFVDEIRQEFMAETEGRVLLLKTEYKDPNTNLDAVTLFDEVTKNDVILKLVTDGWLFVDTKTRRSGRLFKKWVEYKNAQESAKKNGLNLWQYGDVTPDDAKEFGYPIRA</sequence>
<dbReference type="OrthoDB" id="10023235at2759"/>
<keyword evidence="10" id="KW-1185">Reference proteome</keyword>
<feature type="domain" description="TNase-like" evidence="8">
    <location>
        <begin position="326"/>
        <end position="488"/>
    </location>
</feature>
<dbReference type="AlphaFoldDB" id="A0A9Q0MEG7"/>
<dbReference type="PROSITE" id="PS50830">
    <property type="entry name" value="TNASE_3"/>
    <property type="match status" value="4"/>
</dbReference>
<dbReference type="GO" id="GO:0004518">
    <property type="term" value="F:nuclease activity"/>
    <property type="evidence" value="ECO:0007669"/>
    <property type="project" value="TreeGrafter"/>
</dbReference>
<proteinExistence type="predicted"/>
<dbReference type="Pfam" id="PF00565">
    <property type="entry name" value="SNase"/>
    <property type="match status" value="4"/>
</dbReference>
<dbReference type="GO" id="GO:0005634">
    <property type="term" value="C:nucleus"/>
    <property type="evidence" value="ECO:0007669"/>
    <property type="project" value="TreeGrafter"/>
</dbReference>
<dbReference type="EMBL" id="JAPWDV010000001">
    <property type="protein sequence ID" value="KAJ6224182.1"/>
    <property type="molecule type" value="Genomic_DNA"/>
</dbReference>
<dbReference type="InterPro" id="IPR035437">
    <property type="entry name" value="SNase_OB-fold_sf"/>
</dbReference>
<dbReference type="Gene3D" id="2.40.50.90">
    <property type="match status" value="5"/>
</dbReference>
<feature type="compositionally biased region" description="Low complexity" evidence="6">
    <location>
        <begin position="668"/>
        <end position="677"/>
    </location>
</feature>
<dbReference type="FunFam" id="2.30.30.140:FF:000018">
    <property type="entry name" value="Serine/threonine-protein kinase 31"/>
    <property type="match status" value="1"/>
</dbReference>
<evidence type="ECO:0000256" key="6">
    <source>
        <dbReference type="SAM" id="MobiDB-lite"/>
    </source>
</evidence>
<dbReference type="PANTHER" id="PTHR12302:SF2">
    <property type="entry name" value="STAPHYLOCOCCAL NUCLEASE DOMAIN-CONTAINING PROTEIN 1"/>
    <property type="match status" value="1"/>
</dbReference>
<dbReference type="SUPFAM" id="SSF50199">
    <property type="entry name" value="Staphylococcal nuclease"/>
    <property type="match status" value="5"/>
</dbReference>
<keyword evidence="3 5" id="KW-0963">Cytoplasm</keyword>
<keyword evidence="4" id="KW-0677">Repeat</keyword>
<dbReference type="SUPFAM" id="SSF63748">
    <property type="entry name" value="Tudor/PWWP/MBT"/>
    <property type="match status" value="1"/>
</dbReference>
<dbReference type="InterPro" id="IPR002999">
    <property type="entry name" value="Tudor"/>
</dbReference>
<dbReference type="GO" id="GO:0031047">
    <property type="term" value="P:regulatory ncRNA-mediated gene silencing"/>
    <property type="evidence" value="ECO:0007669"/>
    <property type="project" value="UniProtKB-UniRule"/>
</dbReference>
<gene>
    <name evidence="9" type="ORF">RDWZM_002727</name>
</gene>
<feature type="domain" description="TNase-like" evidence="8">
    <location>
        <begin position="520"/>
        <end position="643"/>
    </location>
</feature>
<dbReference type="FunFam" id="2.40.50.90:FF:000002">
    <property type="entry name" value="Staphylococcal nuclease domain-containing protein"/>
    <property type="match status" value="1"/>
</dbReference>
<dbReference type="PIRSF" id="PIRSF017179">
    <property type="entry name" value="RISC-Tudor-SN"/>
    <property type="match status" value="1"/>
</dbReference>
<dbReference type="GO" id="GO:0005829">
    <property type="term" value="C:cytosol"/>
    <property type="evidence" value="ECO:0007669"/>
    <property type="project" value="UniProtKB-UniRule"/>
</dbReference>
<accession>A0A9Q0MEG7</accession>
<evidence type="ECO:0000256" key="2">
    <source>
        <dbReference type="ARBA" id="ARBA00017230"/>
    </source>
</evidence>
<dbReference type="PANTHER" id="PTHR12302">
    <property type="entry name" value="EBNA2 BINDING PROTEIN P100"/>
    <property type="match status" value="1"/>
</dbReference>
<dbReference type="InterPro" id="IPR047386">
    <property type="entry name" value="Tudor_TDRD11"/>
</dbReference>
<dbReference type="OMA" id="ARCADHH"/>
<evidence type="ECO:0000313" key="9">
    <source>
        <dbReference type="EMBL" id="KAJ6224182.1"/>
    </source>
</evidence>
<name>A0A9Q0MEG7_BLOTA</name>
<evidence type="ECO:0000259" key="7">
    <source>
        <dbReference type="PROSITE" id="PS50304"/>
    </source>
</evidence>
<comment type="subcellular location">
    <subcellularLocation>
        <location evidence="1 5">Cytoplasm</location>
    </subcellularLocation>
</comment>
<dbReference type="SMART" id="SM00318">
    <property type="entry name" value="SNc"/>
    <property type="match status" value="4"/>
</dbReference>
<dbReference type="Pfam" id="PF00567">
    <property type="entry name" value="TUDOR"/>
    <property type="match status" value="1"/>
</dbReference>
<dbReference type="GO" id="GO:0003723">
    <property type="term" value="F:RNA binding"/>
    <property type="evidence" value="ECO:0007669"/>
    <property type="project" value="UniProtKB-UniRule"/>
</dbReference>
<dbReference type="FunFam" id="2.40.50.90:FF:000018">
    <property type="entry name" value="Ribonuclease"/>
    <property type="match status" value="1"/>
</dbReference>
<dbReference type="FunFam" id="2.40.50.90:FF:000001">
    <property type="entry name" value="Staphylococcal nuclease domain-containing protein"/>
    <property type="match status" value="1"/>
</dbReference>
<dbReference type="CDD" id="cd20433">
    <property type="entry name" value="Tudor_TDRD11"/>
    <property type="match status" value="1"/>
</dbReference>
<organism evidence="9 10">
    <name type="scientific">Blomia tropicalis</name>
    <name type="common">Mite</name>
    <dbReference type="NCBI Taxonomy" id="40697"/>
    <lineage>
        <taxon>Eukaryota</taxon>
        <taxon>Metazoa</taxon>
        <taxon>Ecdysozoa</taxon>
        <taxon>Arthropoda</taxon>
        <taxon>Chelicerata</taxon>
        <taxon>Arachnida</taxon>
        <taxon>Acari</taxon>
        <taxon>Acariformes</taxon>
        <taxon>Sarcoptiformes</taxon>
        <taxon>Astigmata</taxon>
        <taxon>Glycyphagoidea</taxon>
        <taxon>Echimyopodidae</taxon>
        <taxon>Blomia</taxon>
    </lineage>
</organism>
<feature type="region of interest" description="Disordered" evidence="6">
    <location>
        <begin position="638"/>
        <end position="677"/>
    </location>
</feature>
<feature type="domain" description="TNase-like" evidence="8">
    <location>
        <begin position="171"/>
        <end position="308"/>
    </location>
</feature>
<evidence type="ECO:0000256" key="4">
    <source>
        <dbReference type="ARBA" id="ARBA00022737"/>
    </source>
</evidence>
<dbReference type="GO" id="GO:0031332">
    <property type="term" value="C:RNAi effector complex"/>
    <property type="evidence" value="ECO:0007669"/>
    <property type="project" value="InterPro"/>
</dbReference>
<dbReference type="Proteomes" id="UP001142055">
    <property type="component" value="Chromosome 1"/>
</dbReference>
<reference evidence="9" key="1">
    <citation type="submission" date="2022-12" db="EMBL/GenBank/DDBJ databases">
        <title>Genome assemblies of Blomia tropicalis.</title>
        <authorList>
            <person name="Cui Y."/>
        </authorList>
    </citation>
    <scope>NUCLEOTIDE SEQUENCE</scope>
    <source>
        <tissue evidence="9">Adult mites</tissue>
    </source>
</reference>